<reference evidence="1" key="1">
    <citation type="journal article" date="2024" name="J. Gen. Virol.">
        <title>Novel phages of Pseudomonas syringae unveil numerous potential auxiliary metabolic genes.</title>
        <authorList>
            <person name="Feltin C."/>
            <person name="Garneau J.R."/>
            <person name="Morris C.E."/>
            <person name="Berard A."/>
            <person name="Torres-Barcelo C."/>
        </authorList>
    </citation>
    <scope>NUCLEOTIDE SEQUENCE</scope>
</reference>
<sequence>MIREDELDDLAHSALQECLSGGLGVDAFLRFGRSIIEKMTDPKLKARFERDAIRLDWFGDVHREEFTVPPYFDDADGKWHVYQGEDEPALEFVELRDAIDAAQGASNGIEPAPSVDRDELLEIIQGYRFGIPKDDAAGWLDRVDAALK</sequence>
<accession>A0AAU6W4X2</accession>
<proteinExistence type="predicted"/>
<gene>
    <name evidence="1" type="ORF">Cygsa01_00133</name>
</gene>
<evidence type="ECO:0000313" key="1">
    <source>
        <dbReference type="EMBL" id="XAI71179.1"/>
    </source>
</evidence>
<name>A0AAU6W4X2_9VIRU</name>
<protein>
    <submittedName>
        <fullName evidence="1">Uncharacterized protein</fullName>
    </submittedName>
</protein>
<organism evidence="1">
    <name type="scientific">Pseudomonas phage Cygsa01</name>
    <dbReference type="NCBI Taxonomy" id="3138529"/>
    <lineage>
        <taxon>Viruses</taxon>
    </lineage>
</organism>
<dbReference type="EMBL" id="PP179332">
    <property type="protein sequence ID" value="XAI71179.1"/>
    <property type="molecule type" value="Genomic_DNA"/>
</dbReference>